<dbReference type="Proteomes" id="UP001551176">
    <property type="component" value="Unassembled WGS sequence"/>
</dbReference>
<gene>
    <name evidence="3" type="ORF">ABZ921_26480</name>
</gene>
<comment type="caution">
    <text evidence="3">The sequence shown here is derived from an EMBL/GenBank/DDBJ whole genome shotgun (WGS) entry which is preliminary data.</text>
</comment>
<feature type="transmembrane region" description="Helical" evidence="2">
    <location>
        <begin position="16"/>
        <end position="37"/>
    </location>
</feature>
<accession>A0ABV3BT59</accession>
<sequence length="181" mass="19442">MKLQDELPLDHHLAGVYRYGAAFCGVVLLVFGCLGLADALKPFGTNGNVAGLDTNTALSIISLTVGAALVVGGIVGGTFASGLNMTVGTLFLLSGFYHLFTLDRPANFLDFGMPNVVFSFVVGLMILTFGMYGRVSSKLSHDNPFWRRRHPEQAAREDKQRAAAQAELTARERSTESTSGR</sequence>
<feature type="transmembrane region" description="Helical" evidence="2">
    <location>
        <begin position="57"/>
        <end position="75"/>
    </location>
</feature>
<feature type="compositionally biased region" description="Basic and acidic residues" evidence="1">
    <location>
        <begin position="149"/>
        <end position="161"/>
    </location>
</feature>
<reference evidence="3 4" key="1">
    <citation type="submission" date="2024-06" db="EMBL/GenBank/DDBJ databases">
        <title>The Natural Products Discovery Center: Release of the First 8490 Sequenced Strains for Exploring Actinobacteria Biosynthetic Diversity.</title>
        <authorList>
            <person name="Kalkreuter E."/>
            <person name="Kautsar S.A."/>
            <person name="Yang D."/>
            <person name="Bader C.D."/>
            <person name="Teijaro C.N."/>
            <person name="Fluegel L."/>
            <person name="Davis C.M."/>
            <person name="Simpson J.R."/>
            <person name="Lauterbach L."/>
            <person name="Steele A.D."/>
            <person name="Gui C."/>
            <person name="Meng S."/>
            <person name="Li G."/>
            <person name="Viehrig K."/>
            <person name="Ye F."/>
            <person name="Su P."/>
            <person name="Kiefer A.F."/>
            <person name="Nichols A."/>
            <person name="Cepeda A.J."/>
            <person name="Yan W."/>
            <person name="Fan B."/>
            <person name="Jiang Y."/>
            <person name="Adhikari A."/>
            <person name="Zheng C.-J."/>
            <person name="Schuster L."/>
            <person name="Cowan T.M."/>
            <person name="Smanski M.J."/>
            <person name="Chevrette M.G."/>
            <person name="De Carvalho L.P.S."/>
            <person name="Shen B."/>
        </authorList>
    </citation>
    <scope>NUCLEOTIDE SEQUENCE [LARGE SCALE GENOMIC DNA]</scope>
    <source>
        <strain evidence="3 4">NPDC046838</strain>
    </source>
</reference>
<dbReference type="PROSITE" id="PS51257">
    <property type="entry name" value="PROKAR_LIPOPROTEIN"/>
    <property type="match status" value="1"/>
</dbReference>
<evidence type="ECO:0000256" key="1">
    <source>
        <dbReference type="SAM" id="MobiDB-lite"/>
    </source>
</evidence>
<feature type="transmembrane region" description="Helical" evidence="2">
    <location>
        <begin position="112"/>
        <end position="132"/>
    </location>
</feature>
<proteinExistence type="predicted"/>
<dbReference type="RefSeq" id="WP_359353395.1">
    <property type="nucleotide sequence ID" value="NZ_JBEYXV010000014.1"/>
</dbReference>
<organism evidence="3 4">
    <name type="scientific">Streptomyces atriruber</name>
    <dbReference type="NCBI Taxonomy" id="545121"/>
    <lineage>
        <taxon>Bacteria</taxon>
        <taxon>Bacillati</taxon>
        <taxon>Actinomycetota</taxon>
        <taxon>Actinomycetes</taxon>
        <taxon>Kitasatosporales</taxon>
        <taxon>Streptomycetaceae</taxon>
        <taxon>Streptomyces</taxon>
    </lineage>
</organism>
<evidence type="ECO:0000256" key="2">
    <source>
        <dbReference type="SAM" id="Phobius"/>
    </source>
</evidence>
<keyword evidence="2" id="KW-0472">Membrane</keyword>
<evidence type="ECO:0000313" key="3">
    <source>
        <dbReference type="EMBL" id="MEU6824193.1"/>
    </source>
</evidence>
<dbReference type="EMBL" id="JBEYXV010000014">
    <property type="protein sequence ID" value="MEU6824193.1"/>
    <property type="molecule type" value="Genomic_DNA"/>
</dbReference>
<keyword evidence="2" id="KW-0812">Transmembrane</keyword>
<feature type="region of interest" description="Disordered" evidence="1">
    <location>
        <begin position="149"/>
        <end position="181"/>
    </location>
</feature>
<keyword evidence="2" id="KW-1133">Transmembrane helix</keyword>
<protein>
    <submittedName>
        <fullName evidence="3">DUF4383 domain-containing protein</fullName>
    </submittedName>
</protein>
<evidence type="ECO:0000313" key="4">
    <source>
        <dbReference type="Proteomes" id="UP001551176"/>
    </source>
</evidence>
<keyword evidence="4" id="KW-1185">Reference proteome</keyword>
<name>A0ABV3BT59_9ACTN</name>
<dbReference type="Pfam" id="PF14325">
    <property type="entry name" value="DUF4383"/>
    <property type="match status" value="1"/>
</dbReference>